<sequence>MGNAGSSGAQFLLSLVLVARLPAAGFGQFTFLLLLAQFIMAVAAALFAAPVASLQREPEPDGQDAWVALSGLQLVFVIPAAGVAMGAAMLVGADGRTAPVFALVVVLGCLRQFGRISQYSRSDQRGVALSDALFCLILLGGIALLLVAPTAQALLLAFASLSLAHALGIIPLAGQFSALGRSASGLGVKMGMLARYRSIWGQYSRWSLLGVISTEATANAHSYLVTLALGPGGYGAIAASAVLTRPGNVALIALGEFERARLGRLHALGGDLAGSRGLFIAAAAIVWLASAGLTAAVLVWFPDLLLERGYEPAAFTIAAWGWLAVLLARCAYLPASTEMQALGAFRELAWPTVIAMPVSIAGTVILLHYASPSWTLAAITLGQIVAGALILIRYRGLMTRAET</sequence>
<reference evidence="2" key="1">
    <citation type="journal article" date="2014" name="Int. J. Syst. Evol. Microbiol.">
        <title>Complete genome sequence of Corynebacterium casei LMG S-19264T (=DSM 44701T), isolated from a smear-ripened cheese.</title>
        <authorList>
            <consortium name="US DOE Joint Genome Institute (JGI-PGF)"/>
            <person name="Walter F."/>
            <person name="Albersmeier A."/>
            <person name="Kalinowski J."/>
            <person name="Ruckert C."/>
        </authorList>
    </citation>
    <scope>NUCLEOTIDE SEQUENCE</scope>
    <source>
        <strain evidence="2">KCTC 32255</strain>
    </source>
</reference>
<feature type="transmembrane region" description="Helical" evidence="1">
    <location>
        <begin position="97"/>
        <end position="114"/>
    </location>
</feature>
<feature type="transmembrane region" description="Helical" evidence="1">
    <location>
        <begin position="126"/>
        <end position="147"/>
    </location>
</feature>
<reference evidence="2" key="2">
    <citation type="submission" date="2020-09" db="EMBL/GenBank/DDBJ databases">
        <authorList>
            <person name="Sun Q."/>
            <person name="Kim S."/>
        </authorList>
    </citation>
    <scope>NUCLEOTIDE SEQUENCE</scope>
    <source>
        <strain evidence="2">KCTC 32255</strain>
    </source>
</reference>
<organism evidence="2 3">
    <name type="scientific">Novosphingobium colocasiae</name>
    <dbReference type="NCBI Taxonomy" id="1256513"/>
    <lineage>
        <taxon>Bacteria</taxon>
        <taxon>Pseudomonadati</taxon>
        <taxon>Pseudomonadota</taxon>
        <taxon>Alphaproteobacteria</taxon>
        <taxon>Sphingomonadales</taxon>
        <taxon>Sphingomonadaceae</taxon>
        <taxon>Novosphingobium</taxon>
    </lineage>
</organism>
<feature type="transmembrane region" description="Helical" evidence="1">
    <location>
        <begin position="313"/>
        <end position="336"/>
    </location>
</feature>
<gene>
    <name evidence="2" type="ORF">GCM10011614_09140</name>
</gene>
<dbReference type="AlphaFoldDB" id="A0A918PCE9"/>
<evidence type="ECO:0000313" key="2">
    <source>
        <dbReference type="EMBL" id="GGY96494.1"/>
    </source>
</evidence>
<evidence type="ECO:0008006" key="4">
    <source>
        <dbReference type="Google" id="ProtNLM"/>
    </source>
</evidence>
<name>A0A918PCE9_9SPHN</name>
<feature type="transmembrane region" description="Helical" evidence="1">
    <location>
        <begin position="348"/>
        <end position="370"/>
    </location>
</feature>
<feature type="transmembrane region" description="Helical" evidence="1">
    <location>
        <begin position="66"/>
        <end position="91"/>
    </location>
</feature>
<feature type="transmembrane region" description="Helical" evidence="1">
    <location>
        <begin position="376"/>
        <end position="394"/>
    </location>
</feature>
<evidence type="ECO:0000256" key="1">
    <source>
        <dbReference type="SAM" id="Phobius"/>
    </source>
</evidence>
<keyword evidence="3" id="KW-1185">Reference proteome</keyword>
<evidence type="ECO:0000313" key="3">
    <source>
        <dbReference type="Proteomes" id="UP000648075"/>
    </source>
</evidence>
<keyword evidence="1" id="KW-0472">Membrane</keyword>
<proteinExistence type="predicted"/>
<accession>A0A918PCE9</accession>
<feature type="transmembrane region" description="Helical" evidence="1">
    <location>
        <begin position="153"/>
        <end position="174"/>
    </location>
</feature>
<keyword evidence="1" id="KW-0812">Transmembrane</keyword>
<feature type="transmembrane region" description="Helical" evidence="1">
    <location>
        <begin position="33"/>
        <end position="54"/>
    </location>
</feature>
<dbReference type="Proteomes" id="UP000648075">
    <property type="component" value="Unassembled WGS sequence"/>
</dbReference>
<keyword evidence="1" id="KW-1133">Transmembrane helix</keyword>
<protein>
    <recommendedName>
        <fullName evidence="4">Polysaccharide biosynthesis protein</fullName>
    </recommendedName>
</protein>
<feature type="transmembrane region" description="Helical" evidence="1">
    <location>
        <begin position="278"/>
        <end position="301"/>
    </location>
</feature>
<dbReference type="EMBL" id="BMZA01000002">
    <property type="protein sequence ID" value="GGY96494.1"/>
    <property type="molecule type" value="Genomic_DNA"/>
</dbReference>
<comment type="caution">
    <text evidence="2">The sequence shown here is derived from an EMBL/GenBank/DDBJ whole genome shotgun (WGS) entry which is preliminary data.</text>
</comment>